<dbReference type="EMBL" id="ASHR01000008">
    <property type="protein sequence ID" value="ERG65195.1"/>
    <property type="molecule type" value="Genomic_DNA"/>
</dbReference>
<evidence type="ECO:0000313" key="3">
    <source>
        <dbReference type="Proteomes" id="UP000016462"/>
    </source>
</evidence>
<feature type="compositionally biased region" description="Low complexity" evidence="1">
    <location>
        <begin position="105"/>
        <end position="118"/>
    </location>
</feature>
<gene>
    <name evidence="2" type="ORF">L332_12195</name>
</gene>
<reference evidence="2 3" key="1">
    <citation type="journal article" date="2013" name="Genome Announc.">
        <title>First draft genome sequence from a member of the genus agrococcus, isolated from modern microbialites.</title>
        <authorList>
            <person name="White R.A.III."/>
            <person name="Grassa C.J."/>
            <person name="Suttle C.A."/>
        </authorList>
    </citation>
    <scope>NUCLEOTIDE SEQUENCE [LARGE SCALE GENOMIC DNA]</scope>
    <source>
        <strain evidence="2 3">RW1</strain>
    </source>
</reference>
<name>U1MX86_9MICO</name>
<dbReference type="Proteomes" id="UP000016462">
    <property type="component" value="Unassembled WGS sequence"/>
</dbReference>
<feature type="compositionally biased region" description="Pro residues" evidence="1">
    <location>
        <begin position="119"/>
        <end position="128"/>
    </location>
</feature>
<keyword evidence="3" id="KW-1185">Reference proteome</keyword>
<evidence type="ECO:0000256" key="1">
    <source>
        <dbReference type="SAM" id="MobiDB-lite"/>
    </source>
</evidence>
<dbReference type="RefSeq" id="WP_021009662.1">
    <property type="nucleotide sequence ID" value="NZ_ASHR01000008.1"/>
</dbReference>
<evidence type="ECO:0000313" key="2">
    <source>
        <dbReference type="EMBL" id="ERG65195.1"/>
    </source>
</evidence>
<dbReference type="OrthoDB" id="9985576at2"/>
<protein>
    <submittedName>
        <fullName evidence="2">Uncharacterized protein</fullName>
    </submittedName>
</protein>
<proteinExistence type="predicted"/>
<organism evidence="2 3">
    <name type="scientific">Agrococcus pavilionensis RW1</name>
    <dbReference type="NCBI Taxonomy" id="1330458"/>
    <lineage>
        <taxon>Bacteria</taxon>
        <taxon>Bacillati</taxon>
        <taxon>Actinomycetota</taxon>
        <taxon>Actinomycetes</taxon>
        <taxon>Micrococcales</taxon>
        <taxon>Microbacteriaceae</taxon>
        <taxon>Agrococcus</taxon>
    </lineage>
</organism>
<comment type="caution">
    <text evidence="2">The sequence shown here is derived from an EMBL/GenBank/DDBJ whole genome shotgun (WGS) entry which is preliminary data.</text>
</comment>
<accession>U1MX86</accession>
<sequence>MLQDDRARTVPEPSVWVGWRRTDAEAWAQALLAFPRREGAAAISPMLRLVLWHDWTLRRALPELASWATLAAEFERQGVTADAFRRFHETAGVTPWSPADDAPRGRAAAAVAADGQPEAVPPAEVPAA</sequence>
<dbReference type="AlphaFoldDB" id="U1MX86"/>
<feature type="region of interest" description="Disordered" evidence="1">
    <location>
        <begin position="93"/>
        <end position="128"/>
    </location>
</feature>